<gene>
    <name evidence="6" type="ORF">ADUPG1_010206</name>
</gene>
<feature type="domain" description="FAD-binding PCMH-type" evidence="5">
    <location>
        <begin position="249"/>
        <end position="442"/>
    </location>
</feature>
<accession>A0ABQ5JQV9</accession>
<dbReference type="InterPro" id="IPR046867">
    <property type="entry name" value="AldOxase/xan_DH_MoCoBD2"/>
</dbReference>
<organism evidence="6 7">
    <name type="scientific">Aduncisulcus paluster</name>
    <dbReference type="NCBI Taxonomy" id="2918883"/>
    <lineage>
        <taxon>Eukaryota</taxon>
        <taxon>Metamonada</taxon>
        <taxon>Carpediemonas-like organisms</taxon>
        <taxon>Aduncisulcus</taxon>
    </lineage>
</organism>
<dbReference type="InterPro" id="IPR012675">
    <property type="entry name" value="Beta-grasp_dom_sf"/>
</dbReference>
<dbReference type="Pfam" id="PF20256">
    <property type="entry name" value="MoCoBD_2"/>
    <property type="match status" value="1"/>
</dbReference>
<dbReference type="InterPro" id="IPR016208">
    <property type="entry name" value="Ald_Oxase/xanthine_DH-like"/>
</dbReference>
<dbReference type="SMART" id="SM01008">
    <property type="entry name" value="Ald_Xan_dh_C"/>
    <property type="match status" value="1"/>
</dbReference>
<evidence type="ECO:0000256" key="1">
    <source>
        <dbReference type="ARBA" id="ARBA00006849"/>
    </source>
</evidence>
<dbReference type="Gene3D" id="3.30.465.10">
    <property type="match status" value="1"/>
</dbReference>
<protein>
    <submittedName>
        <fullName evidence="6">Xanthine dehydrogenase/oxidase</fullName>
    </submittedName>
</protein>
<dbReference type="PIRSF" id="PIRSF000127">
    <property type="entry name" value="Xanthine_DH"/>
    <property type="match status" value="1"/>
</dbReference>
<dbReference type="PANTHER" id="PTHR45444:SF3">
    <property type="entry name" value="XANTHINE DEHYDROGENASE"/>
    <property type="match status" value="1"/>
</dbReference>
<dbReference type="PANTHER" id="PTHR45444">
    <property type="entry name" value="XANTHINE DEHYDROGENASE"/>
    <property type="match status" value="1"/>
</dbReference>
<dbReference type="Gene3D" id="3.10.20.30">
    <property type="match status" value="1"/>
</dbReference>
<dbReference type="Proteomes" id="UP001057375">
    <property type="component" value="Unassembled WGS sequence"/>
</dbReference>
<keyword evidence="2" id="KW-0285">Flavoprotein</keyword>
<evidence type="ECO:0000256" key="3">
    <source>
        <dbReference type="ARBA" id="ARBA00022827"/>
    </source>
</evidence>
<dbReference type="EMBL" id="BQXS01011479">
    <property type="protein sequence ID" value="GKT13136.1"/>
    <property type="molecule type" value="Genomic_DNA"/>
</dbReference>
<evidence type="ECO:0000259" key="5">
    <source>
        <dbReference type="PROSITE" id="PS51387"/>
    </source>
</evidence>
<evidence type="ECO:0000256" key="2">
    <source>
        <dbReference type="ARBA" id="ARBA00022630"/>
    </source>
</evidence>
<comment type="similarity">
    <text evidence="1">Belongs to the xanthine dehydrogenase family.</text>
</comment>
<name>A0ABQ5JQV9_9EUKA</name>
<evidence type="ECO:0000256" key="4">
    <source>
        <dbReference type="ARBA" id="ARBA00023002"/>
    </source>
</evidence>
<sequence length="1532" mass="168071">MITFYLNGKRKILRELDVTLSVANYLRSDDIRLMGTKKADEMGALGADTVMISWCEEKDGKLKVNHRAISAVNTLLVSLHGMAITTVEGIGNMKALHPIQNRFIHCDAAQCGYCTGGFLMSFYSLLKNKALVSDDESTEKQVKDLKELVESGELKEDGPALTGCSPIFSVDIEECFDGNICRCTGYRPIAEAVAAYAIDASRTAQRYMKKAGPTEVIRMESEPSPLPRASRSPLGSVFHTHQIYDEETGEVRHKQVFARPNSLSQLKEDILRIRGMISPHESIKIIGGDTWERTSWDKQRNGDRSIFLLKVSQIKEMRSIELDERTGNLLVGGSATLSELLEFCREEAEKDKLSQSLREFTHLLSRISTTQIRNQTTLGGAINVDHGFSDTLCALSLLNASVSVLDVSSIGMERSVLVSSLLKSPLSKHSVITRVSIPPSPFSHHSSGADVKQIKKTSDTPTTELVSVLDVSSIGMERSVLVSSLLKSPLSKHSVITRVSIPPSPFSHHSSGADVKQIKKTSDTPVSLPSDTQEMVFFFRQGRRQRNCLATLSLHVALSICVGTKKIVAARVFTGGIIPSSAYTKGVRSIVQVKGSAGGIQRCVPLEEILCGISFAPSTDSEGMKVGLSSESDVIKALREIPHIFTKTTTANTRESLEALDKEVLNSNGSIHSLLDIKLFDRHAGFRADLAQTFLMFTVASVCSQFSLFHLSPEMKEMIDFACGHSRTRETDLPYTERDFPDTCLRVVGKNWEQKTIADKVTGTCVYPSDMTAPMMTHGAYVSSPYPHAKILSIDASEALAVPGVVCFVDASDIRGVNAHCGIRMDIEVFAAGTAKYMHQPVGLVTAVTSELARYAAKLVRVEYEVLESTLTIRGAMEKNSYHGDCGVNERVLELGATGDEFYKILESCDHVIEGEQIMGGQDHMYMETQVSLVVPGQENSFHVYSSTQNPGKVQYDVGIVLGIESSKVRASVMQIGGGFGGKQDQPSPVATRAAVAAQKSGRPVRLSLERREDMRQSGGRHAFYIKYKAGVTAEGRYVALDILYVTDGGYEYDVSAPVLDKCIFQSPSTYTIPNMRVEGRIAQTNTMTCTAYRGFGAPQSTQTAELVMDHIARTLGKDGAEIRALNLTQAGDIMLTGTYDSTQFAQENIQRMWDQVMKTAQVKTRKESVAKWNSDHKYIKRGLAIMPLKNASCFEELFMNQASAAVHVYRDGTVAVSHSGIEMGQGLHTKMAAIAAEGLGVSLELVRCFESDTHICPNSQPTAASSGADLNGRAIKECCDKIRKRLDPFLKSAMENYRKTHKESEEEEAVSEAVSKKADYLRVAPKFPKEVFANACCSAYFSAVKLTELVHIMLGEDVTWDWKARKGVTGLYYGYGVGCAEVELNPFTGVFRVVRQDLLEDSGTSLNPFLDAGQVEGGYTMGLGLLTSEEMVWDETEPQSQLQLDSMEYMTPGISDVPVDVRTALLKDHPCKSNIYGSKAAAETPVLLATSVFLAVKECIAAFRKDRGIEGWFRLDTPCTFASIRKACWDE</sequence>
<keyword evidence="3" id="KW-0274">FAD</keyword>
<proteinExistence type="inferred from homology"/>
<dbReference type="SUPFAM" id="SSF47741">
    <property type="entry name" value="CO dehydrogenase ISP C-domain like"/>
    <property type="match status" value="1"/>
</dbReference>
<dbReference type="InterPro" id="IPR002346">
    <property type="entry name" value="Mopterin_DH_FAD-bd"/>
</dbReference>
<evidence type="ECO:0000313" key="6">
    <source>
        <dbReference type="EMBL" id="GKT13136.1"/>
    </source>
</evidence>
<dbReference type="PROSITE" id="PS51387">
    <property type="entry name" value="FAD_PCMH"/>
    <property type="match status" value="1"/>
</dbReference>
<comment type="caution">
    <text evidence="6">The sequence shown here is derived from an EMBL/GenBank/DDBJ whole genome shotgun (WGS) entry which is preliminary data.</text>
</comment>
<evidence type="ECO:0000313" key="7">
    <source>
        <dbReference type="Proteomes" id="UP001057375"/>
    </source>
</evidence>
<dbReference type="Gene3D" id="3.30.365.10">
    <property type="entry name" value="Aldehyde oxidase/xanthine dehydrogenase, molybdopterin binding domain"/>
    <property type="match status" value="4"/>
</dbReference>
<dbReference type="SUPFAM" id="SSF56176">
    <property type="entry name" value="FAD-binding/transporter-associated domain-like"/>
    <property type="match status" value="1"/>
</dbReference>
<dbReference type="Pfam" id="PF02738">
    <property type="entry name" value="MoCoBD_1"/>
    <property type="match status" value="1"/>
</dbReference>
<dbReference type="InterPro" id="IPR008274">
    <property type="entry name" value="AldOxase/xan_DH_MoCoBD1"/>
</dbReference>
<dbReference type="Gene3D" id="1.10.150.120">
    <property type="entry name" value="[2Fe-2S]-binding domain"/>
    <property type="match status" value="1"/>
</dbReference>
<dbReference type="Pfam" id="PF01799">
    <property type="entry name" value="Fer2_2"/>
    <property type="match status" value="1"/>
</dbReference>
<dbReference type="InterPro" id="IPR016169">
    <property type="entry name" value="FAD-bd_PCMH_sub2"/>
</dbReference>
<dbReference type="InterPro" id="IPR037165">
    <property type="entry name" value="AldOxase/xan_DH_Mopterin-bd_sf"/>
</dbReference>
<dbReference type="InterPro" id="IPR016166">
    <property type="entry name" value="FAD-bd_PCMH"/>
</dbReference>
<dbReference type="Gene3D" id="3.90.1170.50">
    <property type="entry name" value="Aldehyde oxidase/xanthine dehydrogenase, a/b hammerhead"/>
    <property type="match status" value="1"/>
</dbReference>
<keyword evidence="4" id="KW-0560">Oxidoreductase</keyword>
<dbReference type="InterPro" id="IPR002888">
    <property type="entry name" value="2Fe-2S-bd"/>
</dbReference>
<dbReference type="SUPFAM" id="SSF56003">
    <property type="entry name" value="Molybdenum cofactor-binding domain"/>
    <property type="match status" value="1"/>
</dbReference>
<dbReference type="Pfam" id="PF01315">
    <property type="entry name" value="Ald_Xan_dh_C"/>
    <property type="match status" value="1"/>
</dbReference>
<keyword evidence="7" id="KW-1185">Reference proteome</keyword>
<reference evidence="6" key="1">
    <citation type="submission" date="2022-03" db="EMBL/GenBank/DDBJ databases">
        <title>Draft genome sequence of Aduncisulcus paluster, a free-living microaerophilic Fornicata.</title>
        <authorList>
            <person name="Yuyama I."/>
            <person name="Kume K."/>
            <person name="Tamura T."/>
            <person name="Inagaki Y."/>
            <person name="Hashimoto T."/>
        </authorList>
    </citation>
    <scope>NUCLEOTIDE SEQUENCE</scope>
    <source>
        <strain evidence="6">NY0171</strain>
    </source>
</reference>
<dbReference type="InterPro" id="IPR036318">
    <property type="entry name" value="FAD-bd_PCMH-like_sf"/>
</dbReference>
<dbReference type="InterPro" id="IPR036884">
    <property type="entry name" value="2Fe-2S-bd_dom_sf"/>
</dbReference>
<dbReference type="InterPro" id="IPR036856">
    <property type="entry name" value="Ald_Oxase/Xan_DH_a/b_sf"/>
</dbReference>
<dbReference type="InterPro" id="IPR000674">
    <property type="entry name" value="Ald_Oxase/Xan_DH_a/b"/>
</dbReference>
<dbReference type="SUPFAM" id="SSF54665">
    <property type="entry name" value="CO dehydrogenase molybdoprotein N-domain-like"/>
    <property type="match status" value="1"/>
</dbReference>
<dbReference type="Pfam" id="PF00941">
    <property type="entry name" value="FAD_binding_5"/>
    <property type="match status" value="1"/>
</dbReference>